<keyword evidence="5" id="KW-0813">Transport</keyword>
<evidence type="ECO:0000256" key="6">
    <source>
        <dbReference type="SAM" id="MobiDB-lite"/>
    </source>
</evidence>
<comment type="function">
    <text evidence="5">May play a role in anterograde transport of membrane proteins from the endoplasmic reticulum to the Golgi.</text>
</comment>
<dbReference type="GO" id="GO:0005789">
    <property type="term" value="C:endoplasmic reticulum membrane"/>
    <property type="evidence" value="ECO:0007669"/>
    <property type="project" value="UniProtKB-SubCell"/>
</dbReference>
<accession>A0A9N8EPH3</accession>
<proteinExistence type="inferred from homology"/>
<feature type="domain" description="BAP29/BAP31 transmembrane" evidence="7">
    <location>
        <begin position="3"/>
        <end position="148"/>
    </location>
</feature>
<dbReference type="InterPro" id="IPR040463">
    <property type="entry name" value="BAP29/BAP31_N"/>
</dbReference>
<comment type="caution">
    <text evidence="5">Lacks conserved residue(s) required for the propagation of feature annotation.</text>
</comment>
<keyword evidence="4 5" id="KW-0472">Membrane</keyword>
<evidence type="ECO:0000313" key="9">
    <source>
        <dbReference type="Proteomes" id="UP001153069"/>
    </source>
</evidence>
<dbReference type="GO" id="GO:0006888">
    <property type="term" value="P:endoplasmic reticulum to Golgi vesicle-mediated transport"/>
    <property type="evidence" value="ECO:0007669"/>
    <property type="project" value="UniProtKB-UniRule"/>
</dbReference>
<dbReference type="AlphaFoldDB" id="A0A9N8EPH3"/>
<evidence type="ECO:0000256" key="1">
    <source>
        <dbReference type="ARBA" id="ARBA00004141"/>
    </source>
</evidence>
<dbReference type="PANTHER" id="PTHR12701:SF20">
    <property type="entry name" value="ENDOPLASMIC RETICULUM TRANSMEMBRANE PROTEIN"/>
    <property type="match status" value="1"/>
</dbReference>
<dbReference type="OrthoDB" id="46216at2759"/>
<evidence type="ECO:0000256" key="5">
    <source>
        <dbReference type="RuleBase" id="RU367026"/>
    </source>
</evidence>
<name>A0A9N8EPH3_9STRA</name>
<evidence type="ECO:0000256" key="4">
    <source>
        <dbReference type="ARBA" id="ARBA00023136"/>
    </source>
</evidence>
<protein>
    <recommendedName>
        <fullName evidence="5">Endoplasmic reticulum transmembrane protein</fullName>
    </recommendedName>
</protein>
<keyword evidence="9" id="KW-1185">Reference proteome</keyword>
<gene>
    <name evidence="8" type="ORF">SEMRO_1375_G267340.1</name>
</gene>
<organism evidence="8 9">
    <name type="scientific">Seminavis robusta</name>
    <dbReference type="NCBI Taxonomy" id="568900"/>
    <lineage>
        <taxon>Eukaryota</taxon>
        <taxon>Sar</taxon>
        <taxon>Stramenopiles</taxon>
        <taxon>Ochrophyta</taxon>
        <taxon>Bacillariophyta</taxon>
        <taxon>Bacillariophyceae</taxon>
        <taxon>Bacillariophycidae</taxon>
        <taxon>Naviculales</taxon>
        <taxon>Naviculaceae</taxon>
        <taxon>Seminavis</taxon>
    </lineage>
</organism>
<feature type="transmembrane region" description="Helical" evidence="5">
    <location>
        <begin position="117"/>
        <end position="134"/>
    </location>
</feature>
<evidence type="ECO:0000259" key="7">
    <source>
        <dbReference type="Pfam" id="PF05529"/>
    </source>
</evidence>
<feature type="compositionally biased region" description="Basic and acidic residues" evidence="6">
    <location>
        <begin position="171"/>
        <end position="185"/>
    </location>
</feature>
<evidence type="ECO:0000313" key="8">
    <source>
        <dbReference type="EMBL" id="CAB9523081.1"/>
    </source>
</evidence>
<comment type="caution">
    <text evidence="8">The sequence shown here is derived from an EMBL/GenBank/DDBJ whole genome shotgun (WGS) entry which is preliminary data.</text>
</comment>
<keyword evidence="5" id="KW-0653">Protein transport</keyword>
<evidence type="ECO:0000256" key="3">
    <source>
        <dbReference type="ARBA" id="ARBA00022989"/>
    </source>
</evidence>
<evidence type="ECO:0000256" key="2">
    <source>
        <dbReference type="ARBA" id="ARBA00022692"/>
    </source>
</evidence>
<sequence>MASITWTAVFGLLIVELVITFILVVPVPRRIRNAIARAISRLRLGGDTVTKALLFVGLALTFGLVESYWSVQRLLEKLATLEEQDMVSGLGGTPVHGHGHHAIHHDKQRLYKAERNTYLAGFALTLLFVIGRILQLMQESVELEDELELARKPLRAPDKDATATVGTEGVEMTKVKKQPQDKKKD</sequence>
<dbReference type="GO" id="GO:0070973">
    <property type="term" value="P:protein localization to endoplasmic reticulum exit site"/>
    <property type="evidence" value="ECO:0007669"/>
    <property type="project" value="UniProtKB-UniRule"/>
</dbReference>
<keyword evidence="2 5" id="KW-0812">Transmembrane</keyword>
<keyword evidence="5" id="KW-0931">ER-Golgi transport</keyword>
<dbReference type="InterPro" id="IPR008417">
    <property type="entry name" value="BAP29/BAP31"/>
</dbReference>
<dbReference type="GO" id="GO:0006886">
    <property type="term" value="P:intracellular protein transport"/>
    <property type="evidence" value="ECO:0007669"/>
    <property type="project" value="UniProtKB-UniRule"/>
</dbReference>
<comment type="similarity">
    <text evidence="5">Belongs to the BCAP29/BCAP31 family.</text>
</comment>
<keyword evidence="3 5" id="KW-1133">Transmembrane helix</keyword>
<feature type="compositionally biased region" description="Basic and acidic residues" evidence="6">
    <location>
        <begin position="152"/>
        <end position="161"/>
    </location>
</feature>
<dbReference type="Pfam" id="PF05529">
    <property type="entry name" value="Bap31"/>
    <property type="match status" value="1"/>
</dbReference>
<keyword evidence="5" id="KW-0256">Endoplasmic reticulum</keyword>
<reference evidence="8" key="1">
    <citation type="submission" date="2020-06" db="EMBL/GenBank/DDBJ databases">
        <authorList>
            <consortium name="Plant Systems Biology data submission"/>
        </authorList>
    </citation>
    <scope>NUCLEOTIDE SEQUENCE</scope>
    <source>
        <strain evidence="8">D6</strain>
    </source>
</reference>
<feature type="region of interest" description="Disordered" evidence="6">
    <location>
        <begin position="152"/>
        <end position="185"/>
    </location>
</feature>
<feature type="transmembrane region" description="Helical" evidence="5">
    <location>
        <begin position="6"/>
        <end position="27"/>
    </location>
</feature>
<comment type="subcellular location">
    <subcellularLocation>
        <location evidence="5">Endoplasmic reticulum membrane</location>
        <topology evidence="5">Multi-pass membrane protein</topology>
    </subcellularLocation>
    <subcellularLocation>
        <location evidence="1">Membrane</location>
        <topology evidence="1">Multi-pass membrane protein</topology>
    </subcellularLocation>
</comment>
<dbReference type="Proteomes" id="UP001153069">
    <property type="component" value="Unassembled WGS sequence"/>
</dbReference>
<dbReference type="PANTHER" id="PTHR12701">
    <property type="entry name" value="BCR-ASSOCIATED PROTEIN, BAP"/>
    <property type="match status" value="1"/>
</dbReference>
<dbReference type="EMBL" id="CAICTM010001373">
    <property type="protein sequence ID" value="CAB9523081.1"/>
    <property type="molecule type" value="Genomic_DNA"/>
</dbReference>